<dbReference type="Proteomes" id="UP000887580">
    <property type="component" value="Unplaced"/>
</dbReference>
<sequence>MLDPFDFERLPKIYAFIVEKLKNCVEKLLSDKTSKKHQAEVLYVSLLTSLKPLLAAKNSLVVMSGLSPPLFELLFEQLPISNRIFVSRFPLAHITLLKTAKYFSEINGFFSAVSNLRKSVPSFSPSDGLFTIPEARNSKCLTEIFSMLSMLLHNGTLLTNDTIETILLCAQAIPNSLGDAFGSILEKPQLLTFRTELFFFTFVGVKKPLAIRRLLESVTQKY</sequence>
<reference evidence="2" key="1">
    <citation type="submission" date="2022-11" db="UniProtKB">
        <authorList>
            <consortium name="WormBaseParasite"/>
        </authorList>
    </citation>
    <scope>IDENTIFICATION</scope>
</reference>
<organism evidence="1 2">
    <name type="scientific">Panagrolaimus sp. PS1159</name>
    <dbReference type="NCBI Taxonomy" id="55785"/>
    <lineage>
        <taxon>Eukaryota</taxon>
        <taxon>Metazoa</taxon>
        <taxon>Ecdysozoa</taxon>
        <taxon>Nematoda</taxon>
        <taxon>Chromadorea</taxon>
        <taxon>Rhabditida</taxon>
        <taxon>Tylenchina</taxon>
        <taxon>Panagrolaimomorpha</taxon>
        <taxon>Panagrolaimoidea</taxon>
        <taxon>Panagrolaimidae</taxon>
        <taxon>Panagrolaimus</taxon>
    </lineage>
</organism>
<accession>A0AC35GHK5</accession>
<proteinExistence type="predicted"/>
<protein>
    <submittedName>
        <fullName evidence="2">Uncharacterized protein</fullName>
    </submittedName>
</protein>
<name>A0AC35GHK5_9BILA</name>
<evidence type="ECO:0000313" key="1">
    <source>
        <dbReference type="Proteomes" id="UP000887580"/>
    </source>
</evidence>
<evidence type="ECO:0000313" key="2">
    <source>
        <dbReference type="WBParaSite" id="PS1159_v2.g5157.t1"/>
    </source>
</evidence>
<dbReference type="WBParaSite" id="PS1159_v2.g5157.t1">
    <property type="protein sequence ID" value="PS1159_v2.g5157.t1"/>
    <property type="gene ID" value="PS1159_v2.g5157"/>
</dbReference>